<dbReference type="PANTHER" id="PTHR34580:SF1">
    <property type="entry name" value="PROTEIN PAFC"/>
    <property type="match status" value="1"/>
</dbReference>
<dbReference type="Pfam" id="PF13280">
    <property type="entry name" value="WYL"/>
    <property type="match status" value="1"/>
</dbReference>
<proteinExistence type="predicted"/>
<evidence type="ECO:0000313" key="4">
    <source>
        <dbReference type="Proteomes" id="UP000186341"/>
    </source>
</evidence>
<dbReference type="Pfam" id="PF25583">
    <property type="entry name" value="WCX"/>
    <property type="match status" value="1"/>
</dbReference>
<gene>
    <name evidence="3" type="ORF">BO222_04695</name>
</gene>
<dbReference type="SUPFAM" id="SSF46785">
    <property type="entry name" value="Winged helix' DNA-binding domain"/>
    <property type="match status" value="1"/>
</dbReference>
<dbReference type="InterPro" id="IPR036390">
    <property type="entry name" value="WH_DNA-bd_sf"/>
</dbReference>
<feature type="domain" description="WYL" evidence="1">
    <location>
        <begin position="154"/>
        <end position="216"/>
    </location>
</feature>
<dbReference type="Proteomes" id="UP000186341">
    <property type="component" value="Unassembled WGS sequence"/>
</dbReference>
<evidence type="ECO:0000259" key="2">
    <source>
        <dbReference type="Pfam" id="PF25583"/>
    </source>
</evidence>
<dbReference type="InterPro" id="IPR051534">
    <property type="entry name" value="CBASS_pafABC_assoc_protein"/>
</dbReference>
<dbReference type="Gene3D" id="1.10.10.10">
    <property type="entry name" value="Winged helix-like DNA-binding domain superfamily/Winged helix DNA-binding domain"/>
    <property type="match status" value="1"/>
</dbReference>
<sequence>MGIVVILNFDRRGVMNRAALCIKMLKILKSRDIVSTAELAELLKTNPRNIREFRKELEAAGYHIEEKRGRYGGYYLDDRDLIQIPKLTKEQLQVLAHARQFIKAHAEFAEGDQFEEIMDDVAAAGSSYSNREMPEIGYSFSVDRHSGLTDHEREMLSQVLASMKSSYSVELSYMKRGVNEPASILVDPYHVVNIEDNWYMIGWSHSAKAFRNFRFSDERMLDIKLTQRRFTKDPNFNFKNFIGIDSAFKGKLNLYEVEVNPDHARLFREDFKGRELSQKENRNGKCVFSFTADNQYQVYQLLFRFGDAVELILPVEFRDEYIKRIASIAKVYGISLDPDD</sequence>
<evidence type="ECO:0000259" key="1">
    <source>
        <dbReference type="Pfam" id="PF13280"/>
    </source>
</evidence>
<name>A0A1U7NGX2_9FIRM</name>
<accession>A0A1U7NGX2</accession>
<dbReference type="AlphaFoldDB" id="A0A1U7NGX2"/>
<dbReference type="PROSITE" id="PS52050">
    <property type="entry name" value="WYL"/>
    <property type="match status" value="1"/>
</dbReference>
<dbReference type="InterPro" id="IPR026881">
    <property type="entry name" value="WYL_dom"/>
</dbReference>
<organism evidence="3 4">
    <name type="scientific">Ileibacterium valens</name>
    <dbReference type="NCBI Taxonomy" id="1862668"/>
    <lineage>
        <taxon>Bacteria</taxon>
        <taxon>Bacillati</taxon>
        <taxon>Bacillota</taxon>
        <taxon>Erysipelotrichia</taxon>
        <taxon>Erysipelotrichales</taxon>
        <taxon>Erysipelotrichaceae</taxon>
        <taxon>Ileibacterium</taxon>
    </lineage>
</organism>
<feature type="domain" description="WCX" evidence="2">
    <location>
        <begin position="257"/>
        <end position="328"/>
    </location>
</feature>
<evidence type="ECO:0000313" key="3">
    <source>
        <dbReference type="EMBL" id="OLU40651.1"/>
    </source>
</evidence>
<evidence type="ECO:0008006" key="5">
    <source>
        <dbReference type="Google" id="ProtNLM"/>
    </source>
</evidence>
<protein>
    <recommendedName>
        <fullName evidence="5">WYL domain-containing protein</fullName>
    </recommendedName>
</protein>
<dbReference type="EMBL" id="MPJW01000101">
    <property type="protein sequence ID" value="OLU40651.1"/>
    <property type="molecule type" value="Genomic_DNA"/>
</dbReference>
<reference evidence="3 4" key="1">
    <citation type="submission" date="2016-11" db="EMBL/GenBank/DDBJ databases">
        <title>Description of two novel members of the family Erysipelotrichaceae: Ileibacterium lipovorans gen. nov., sp. nov. and Dubosiella newyorkensis, gen. nov., sp. nov.</title>
        <authorList>
            <person name="Cox L.M."/>
            <person name="Sohn J."/>
            <person name="Tyrrell K.L."/>
            <person name="Citron D.M."/>
            <person name="Lawson P.A."/>
            <person name="Patel N.B."/>
            <person name="Iizumi T."/>
            <person name="Perez-Perez G.I."/>
            <person name="Goldstein E.J."/>
            <person name="Blaser M.J."/>
        </authorList>
    </citation>
    <scope>NUCLEOTIDE SEQUENCE [LARGE SCALE GENOMIC DNA]</scope>
    <source>
        <strain evidence="3 4">NYU-BL-A3</strain>
    </source>
</reference>
<keyword evidence="4" id="KW-1185">Reference proteome</keyword>
<dbReference type="PANTHER" id="PTHR34580">
    <property type="match status" value="1"/>
</dbReference>
<comment type="caution">
    <text evidence="3">The sequence shown here is derived from an EMBL/GenBank/DDBJ whole genome shotgun (WGS) entry which is preliminary data.</text>
</comment>
<dbReference type="InterPro" id="IPR057727">
    <property type="entry name" value="WCX_dom"/>
</dbReference>
<dbReference type="InterPro" id="IPR036388">
    <property type="entry name" value="WH-like_DNA-bd_sf"/>
</dbReference>